<sequence>MKRIEVLLLTVIAVIVVLFISCFIYTKELRHLIADEKNFIIFFLLMFIALLIINSYKKVDKEDSQKGLGYLSILSISIFTSFALFVGMHIILFITEWIKSLLN</sequence>
<keyword evidence="1" id="KW-1133">Transmembrane helix</keyword>
<evidence type="ECO:0000256" key="1">
    <source>
        <dbReference type="SAM" id="Phobius"/>
    </source>
</evidence>
<protein>
    <submittedName>
        <fullName evidence="2">Uncharacterized protein</fullName>
    </submittedName>
</protein>
<keyword evidence="3" id="KW-1185">Reference proteome</keyword>
<feature type="transmembrane region" description="Helical" evidence="1">
    <location>
        <begin position="38"/>
        <end position="56"/>
    </location>
</feature>
<dbReference type="EMBL" id="CP029463">
    <property type="protein sequence ID" value="AWM13255.1"/>
    <property type="molecule type" value="Genomic_DNA"/>
</dbReference>
<evidence type="ECO:0000313" key="3">
    <source>
        <dbReference type="Proteomes" id="UP000245429"/>
    </source>
</evidence>
<feature type="transmembrane region" description="Helical" evidence="1">
    <location>
        <begin position="6"/>
        <end position="26"/>
    </location>
</feature>
<dbReference type="KEGG" id="fse:DI487_04830"/>
<accession>A0A2U8QTW3</accession>
<proteinExistence type="predicted"/>
<name>A0A2U8QTW3_9FLAO</name>
<dbReference type="Proteomes" id="UP000245429">
    <property type="component" value="Chromosome"/>
</dbReference>
<organism evidence="2 3">
    <name type="scientific">Flavobacterium sediminis</name>
    <dbReference type="NCBI Taxonomy" id="2201181"/>
    <lineage>
        <taxon>Bacteria</taxon>
        <taxon>Pseudomonadati</taxon>
        <taxon>Bacteroidota</taxon>
        <taxon>Flavobacteriia</taxon>
        <taxon>Flavobacteriales</taxon>
        <taxon>Flavobacteriaceae</taxon>
        <taxon>Flavobacterium</taxon>
    </lineage>
</organism>
<reference evidence="2 3" key="1">
    <citation type="submission" date="2018-05" db="EMBL/GenBank/DDBJ databases">
        <title>Flavobacterium sp. MEBiC07310.</title>
        <authorList>
            <person name="Baek K."/>
        </authorList>
    </citation>
    <scope>NUCLEOTIDE SEQUENCE [LARGE SCALE GENOMIC DNA]</scope>
    <source>
        <strain evidence="2 3">MEBiC07310</strain>
    </source>
</reference>
<keyword evidence="1" id="KW-0812">Transmembrane</keyword>
<dbReference type="PROSITE" id="PS51257">
    <property type="entry name" value="PROKAR_LIPOPROTEIN"/>
    <property type="match status" value="1"/>
</dbReference>
<evidence type="ECO:0000313" key="2">
    <source>
        <dbReference type="EMBL" id="AWM13255.1"/>
    </source>
</evidence>
<feature type="transmembrane region" description="Helical" evidence="1">
    <location>
        <begin position="68"/>
        <end position="94"/>
    </location>
</feature>
<gene>
    <name evidence="2" type="ORF">DI487_04830</name>
</gene>
<keyword evidence="1" id="KW-0472">Membrane</keyword>
<dbReference type="AlphaFoldDB" id="A0A2U8QTW3"/>